<reference evidence="1" key="1">
    <citation type="submission" date="2023-10" db="EMBL/GenBank/DDBJ databases">
        <title>Characterization and genome sequence of Mycobacterium intracellulare ABSURDO, a novel pathogenic isolate with three colony morphotypes that vary in growth and acid-fastness.</title>
        <authorList>
            <person name="Jude B.A."/>
            <person name="Robinson R.T."/>
        </authorList>
    </citation>
    <scope>NUCLEOTIDE SEQUENCE</scope>
    <source>
        <strain evidence="1">ABSURDO Component B</strain>
    </source>
</reference>
<dbReference type="EMBL" id="JAWLLD010000025">
    <property type="protein sequence ID" value="MDV7014566.1"/>
    <property type="molecule type" value="Genomic_DNA"/>
</dbReference>
<sequence>MAPACTYTQAAIFSRRRRTHPCPLGSPADAIAACRNCIDLIEHTDIPTALDLGYIVDPRATTSTTPMFWRQHRWVFLDTHGRLHDADHLTVTHTAS</sequence>
<organism evidence="1 2">
    <name type="scientific">Mycobacterium intracellulare</name>
    <dbReference type="NCBI Taxonomy" id="1767"/>
    <lineage>
        <taxon>Bacteria</taxon>
        <taxon>Bacillati</taxon>
        <taxon>Actinomycetota</taxon>
        <taxon>Actinomycetes</taxon>
        <taxon>Mycobacteriales</taxon>
        <taxon>Mycobacteriaceae</taxon>
        <taxon>Mycobacterium</taxon>
        <taxon>Mycobacterium avium complex (MAC)</taxon>
    </lineage>
</organism>
<dbReference type="RefSeq" id="WP_317728494.1">
    <property type="nucleotide sequence ID" value="NZ_JAWLLC010000024.1"/>
</dbReference>
<evidence type="ECO:0000313" key="2">
    <source>
        <dbReference type="Proteomes" id="UP001187143"/>
    </source>
</evidence>
<dbReference type="Proteomes" id="UP001187143">
    <property type="component" value="Unassembled WGS sequence"/>
</dbReference>
<dbReference type="AlphaFoldDB" id="A0AAE4REX5"/>
<gene>
    <name evidence="1" type="ORF">R4F53_19960</name>
</gene>
<comment type="caution">
    <text evidence="1">The sequence shown here is derived from an EMBL/GenBank/DDBJ whole genome shotgun (WGS) entry which is preliminary data.</text>
</comment>
<protein>
    <submittedName>
        <fullName evidence="1">Uncharacterized protein</fullName>
    </submittedName>
</protein>
<evidence type="ECO:0000313" key="1">
    <source>
        <dbReference type="EMBL" id="MDV7014566.1"/>
    </source>
</evidence>
<proteinExistence type="predicted"/>
<accession>A0AAE4REX5</accession>
<name>A0AAE4REX5_MYCIT</name>